<comment type="cofactor">
    <cofactor evidence="1">
        <name>Mg(2+)</name>
        <dbReference type="ChEBI" id="CHEBI:18420"/>
    </cofactor>
</comment>
<dbReference type="InterPro" id="IPR016055">
    <property type="entry name" value="A-D-PHexomutase_a/b/a-I/II/III"/>
</dbReference>
<keyword evidence="17" id="KW-1185">Reference proteome</keyword>
<evidence type="ECO:0000259" key="14">
    <source>
        <dbReference type="Pfam" id="PF02879"/>
    </source>
</evidence>
<dbReference type="GO" id="GO:0000287">
    <property type="term" value="F:magnesium ion binding"/>
    <property type="evidence" value="ECO:0007669"/>
    <property type="project" value="InterPro"/>
</dbReference>
<name>G5K507_9STRE</name>
<gene>
    <name evidence="16" type="ORF">STRIC_1894</name>
</gene>
<evidence type="ECO:0000256" key="7">
    <source>
        <dbReference type="ARBA" id="ARBA00022842"/>
    </source>
</evidence>
<dbReference type="GO" id="GO:0005975">
    <property type="term" value="P:carbohydrate metabolic process"/>
    <property type="evidence" value="ECO:0007669"/>
    <property type="project" value="InterPro"/>
</dbReference>
<evidence type="ECO:0000259" key="15">
    <source>
        <dbReference type="Pfam" id="PF02880"/>
    </source>
</evidence>
<keyword evidence="5" id="KW-0597">Phosphoprotein</keyword>
<evidence type="ECO:0000256" key="8">
    <source>
        <dbReference type="ARBA" id="ARBA00023235"/>
    </source>
</evidence>
<evidence type="ECO:0000256" key="11">
    <source>
        <dbReference type="ARBA" id="ARBA00041467"/>
    </source>
</evidence>
<evidence type="ECO:0000256" key="9">
    <source>
        <dbReference type="ARBA" id="ARBA00039995"/>
    </source>
</evidence>
<dbReference type="Proteomes" id="UP000003330">
    <property type="component" value="Unassembled WGS sequence"/>
</dbReference>
<dbReference type="eggNOG" id="COG1109">
    <property type="taxonomic scope" value="Bacteria"/>
</dbReference>
<dbReference type="InterPro" id="IPR016066">
    <property type="entry name" value="A-D-PHexomutase_CS"/>
</dbReference>
<comment type="similarity">
    <text evidence="4 12">Belongs to the phosphohexose mutase family.</text>
</comment>
<dbReference type="InterPro" id="IPR005845">
    <property type="entry name" value="A-D-PHexomutase_a/b/a-II"/>
</dbReference>
<evidence type="ECO:0000256" key="4">
    <source>
        <dbReference type="ARBA" id="ARBA00010231"/>
    </source>
</evidence>
<reference evidence="16 17" key="1">
    <citation type="journal article" date="2014" name="Int. J. Syst. Evol. Microbiol.">
        <title>Phylogenomics and the dynamic genome evolution of the genus Streptococcus.</title>
        <authorList>
            <consortium name="The Broad Institute Genome Sequencing Platform"/>
            <person name="Richards V.P."/>
            <person name="Palmer S.R."/>
            <person name="Pavinski Bitar P.D."/>
            <person name="Qin X."/>
            <person name="Weinstock G.M."/>
            <person name="Highlander S.K."/>
            <person name="Town C.D."/>
            <person name="Burne R.A."/>
            <person name="Stanhope M.J."/>
        </authorList>
    </citation>
    <scope>NUCLEOTIDE SEQUENCE [LARGE SCALE GENOMIC DNA]</scope>
    <source>
        <strain evidence="16 17">707-05</strain>
    </source>
</reference>
<comment type="pathway">
    <text evidence="3">Lipid metabolism.</text>
</comment>
<comment type="caution">
    <text evidence="16">The sequence shown here is derived from an EMBL/GenBank/DDBJ whole genome shotgun (WGS) entry which is preliminary data.</text>
</comment>
<evidence type="ECO:0000256" key="6">
    <source>
        <dbReference type="ARBA" id="ARBA00022723"/>
    </source>
</evidence>
<sequence>MHYEEHYKEWLANPFIDEASKAELLAIKDDQEEIKDRFYSSLAFGTAGLRGKLGAGTNRMNVYMVSKAAQALANTISEHGQEAKDRGIAVAYDVRYQSQAFAELTCAIMAANGIKSYLFKGIRPTPMCSYAIRQLQCISGVMVTASHNPQAYNGYKVYWQEGSQILDDIADQIAGHMTKIEAFEEVKVMPFEEALASGMASYINEALEEAYQQEVLALAIHDQAVDKAIKVVYSPLNGVGNLPIRQVLKRRGFTNVSVVPEQELPDPDFTTVGYPNPEVPKTFAYAERLGQQLDADILIATDPDCDRVALEVKGPDGGYVFINGNKMGALLAYYIFSQRKEMKTMPENPVLVKSIVTSDFAKTIATAFGVETVETLTGFKNICGKADEYELTKSHNYLFGFEESIGFCYGTFVRDKDAVSASMMVVEMAAYYKAKGQSLLDVLEEMYERFGYYNERPITLELEGLEGQEKIAAIMEAFRKEPISQIGQMTLAKTIDFKLGYEDLPKQNCLKFYFDDGSWYALRPSGTESKLKIYSYSIGENVADSLSKLDAIEAACQAKIAKL</sequence>
<dbReference type="GO" id="GO:0006166">
    <property type="term" value="P:purine ribonucleoside salvage"/>
    <property type="evidence" value="ECO:0007669"/>
    <property type="project" value="TreeGrafter"/>
</dbReference>
<accession>G5K507</accession>
<keyword evidence="6 12" id="KW-0479">Metal-binding</keyword>
<dbReference type="Pfam" id="PF02879">
    <property type="entry name" value="PGM_PMM_II"/>
    <property type="match status" value="1"/>
</dbReference>
<proteinExistence type="inferred from homology"/>
<dbReference type="InterPro" id="IPR005844">
    <property type="entry name" value="A-D-PHexomutase_a/b/a-I"/>
</dbReference>
<evidence type="ECO:0000256" key="12">
    <source>
        <dbReference type="RuleBase" id="RU004326"/>
    </source>
</evidence>
<dbReference type="PRINTS" id="PR00509">
    <property type="entry name" value="PGMPMM"/>
</dbReference>
<dbReference type="PANTHER" id="PTHR45745:SF1">
    <property type="entry name" value="PHOSPHOGLUCOMUTASE 2B-RELATED"/>
    <property type="match status" value="1"/>
</dbReference>
<comment type="pathway">
    <text evidence="2">Glycolipid metabolism; diglucosyl-diacylglycerol biosynthesis.</text>
</comment>
<evidence type="ECO:0000256" key="10">
    <source>
        <dbReference type="ARBA" id="ARBA00041398"/>
    </source>
</evidence>
<evidence type="ECO:0000313" key="17">
    <source>
        <dbReference type="Proteomes" id="UP000003330"/>
    </source>
</evidence>
<dbReference type="RefSeq" id="WP_008090123.1">
    <property type="nucleotide sequence ID" value="NZ_AEUX02000007.1"/>
</dbReference>
<evidence type="ECO:0000256" key="2">
    <source>
        <dbReference type="ARBA" id="ARBA00005164"/>
    </source>
</evidence>
<feature type="domain" description="Alpha-D-phosphohexomutase alpha/beta/alpha" evidence="15">
    <location>
        <begin position="323"/>
        <end position="450"/>
    </location>
</feature>
<dbReference type="OrthoDB" id="9806956at2"/>
<evidence type="ECO:0000256" key="3">
    <source>
        <dbReference type="ARBA" id="ARBA00005189"/>
    </source>
</evidence>
<dbReference type="Pfam" id="PF02878">
    <property type="entry name" value="PGM_PMM_I"/>
    <property type="match status" value="1"/>
</dbReference>
<protein>
    <recommendedName>
        <fullName evidence="9">Phosphoglucomutase</fullName>
    </recommendedName>
    <alternativeName>
        <fullName evidence="11">Alpha-phosphoglucomutase</fullName>
    </alternativeName>
    <alternativeName>
        <fullName evidence="10">Glucose phosphomutase</fullName>
    </alternativeName>
</protein>
<keyword evidence="8" id="KW-0413">Isomerase</keyword>
<dbReference type="PROSITE" id="PS00710">
    <property type="entry name" value="PGM_PMM"/>
    <property type="match status" value="1"/>
</dbReference>
<dbReference type="CDD" id="cd05799">
    <property type="entry name" value="PGM2"/>
    <property type="match status" value="1"/>
</dbReference>
<dbReference type="InterPro" id="IPR005841">
    <property type="entry name" value="Alpha-D-phosphohexomutase_SF"/>
</dbReference>
<keyword evidence="7 12" id="KW-0460">Magnesium</keyword>
<dbReference type="STRING" id="764299.STRIC_1894"/>
<dbReference type="SUPFAM" id="SSF55957">
    <property type="entry name" value="Phosphoglucomutase, C-terminal domain"/>
    <property type="match status" value="1"/>
</dbReference>
<dbReference type="Gene3D" id="3.40.120.10">
    <property type="entry name" value="Alpha-D-Glucose-1,6-Bisphosphate, subunit A, domain 3"/>
    <property type="match status" value="3"/>
</dbReference>
<dbReference type="InterPro" id="IPR005846">
    <property type="entry name" value="A-D-PHexomutase_a/b/a-III"/>
</dbReference>
<dbReference type="EMBL" id="AEUX02000007">
    <property type="protein sequence ID" value="EHI69132.1"/>
    <property type="molecule type" value="Genomic_DNA"/>
</dbReference>
<dbReference type="GO" id="GO:0008973">
    <property type="term" value="F:phosphopentomutase activity"/>
    <property type="evidence" value="ECO:0007669"/>
    <property type="project" value="TreeGrafter"/>
</dbReference>
<dbReference type="AlphaFoldDB" id="G5K507"/>
<dbReference type="SUPFAM" id="SSF53738">
    <property type="entry name" value="Phosphoglucomutase, first 3 domains"/>
    <property type="match status" value="3"/>
</dbReference>
<organism evidence="16 17">
    <name type="scientific">Streptococcus ictaluri 707-05</name>
    <dbReference type="NCBI Taxonomy" id="764299"/>
    <lineage>
        <taxon>Bacteria</taxon>
        <taxon>Bacillati</taxon>
        <taxon>Bacillota</taxon>
        <taxon>Bacilli</taxon>
        <taxon>Lactobacillales</taxon>
        <taxon>Streptococcaceae</taxon>
        <taxon>Streptococcus</taxon>
    </lineage>
</organism>
<evidence type="ECO:0000256" key="1">
    <source>
        <dbReference type="ARBA" id="ARBA00001946"/>
    </source>
</evidence>
<evidence type="ECO:0000256" key="5">
    <source>
        <dbReference type="ARBA" id="ARBA00022553"/>
    </source>
</evidence>
<evidence type="ECO:0000259" key="13">
    <source>
        <dbReference type="Pfam" id="PF02878"/>
    </source>
</evidence>
<feature type="domain" description="Alpha-D-phosphohexomutase alpha/beta/alpha" evidence="14">
    <location>
        <begin position="210"/>
        <end position="310"/>
    </location>
</feature>
<dbReference type="Gene3D" id="3.30.310.50">
    <property type="entry name" value="Alpha-D-phosphohexomutase, C-terminal domain"/>
    <property type="match status" value="1"/>
</dbReference>
<evidence type="ECO:0000313" key="16">
    <source>
        <dbReference type="EMBL" id="EHI69132.1"/>
    </source>
</evidence>
<feature type="domain" description="Alpha-D-phosphohexomutase alpha/beta/alpha" evidence="13">
    <location>
        <begin position="43"/>
        <end position="181"/>
    </location>
</feature>
<dbReference type="PANTHER" id="PTHR45745">
    <property type="entry name" value="PHOSPHOMANNOMUTASE 45A"/>
    <property type="match status" value="1"/>
</dbReference>
<dbReference type="InterPro" id="IPR036900">
    <property type="entry name" value="A-D-PHexomutase_C_sf"/>
</dbReference>
<dbReference type="Pfam" id="PF02880">
    <property type="entry name" value="PGM_PMM_III"/>
    <property type="match status" value="1"/>
</dbReference>